<proteinExistence type="predicted"/>
<protein>
    <submittedName>
        <fullName evidence="2">Uncharacterized protein</fullName>
    </submittedName>
</protein>
<keyword evidence="3" id="KW-1185">Reference proteome</keyword>
<reference evidence="2" key="1">
    <citation type="submission" date="2025-08" db="UniProtKB">
        <authorList>
            <consortium name="Ensembl"/>
        </authorList>
    </citation>
    <scope>IDENTIFICATION</scope>
</reference>
<accession>A0A8C6N1T7</accession>
<evidence type="ECO:0000313" key="2">
    <source>
        <dbReference type="Ensembl" id="ENSMSIP00000029051.1"/>
    </source>
</evidence>
<name>A0A8C6N1T7_MUSSI</name>
<feature type="transmembrane region" description="Helical" evidence="1">
    <location>
        <begin position="67"/>
        <end position="86"/>
    </location>
</feature>
<dbReference type="AlphaFoldDB" id="A0A8C6N1T7"/>
<feature type="transmembrane region" description="Helical" evidence="1">
    <location>
        <begin position="31"/>
        <end position="58"/>
    </location>
</feature>
<reference evidence="2" key="2">
    <citation type="submission" date="2025-09" db="UniProtKB">
        <authorList>
            <consortium name="Ensembl"/>
        </authorList>
    </citation>
    <scope>IDENTIFICATION</scope>
</reference>
<sequence length="87" mass="9607">MTKYHQDCYSTCAEPFPCAGLPVYLDTVMCAVFALLLPSLPFPCLSGVFLLGLVWFYFSFCVPNMRFSLLVLFNCGVEASICVIFGG</sequence>
<keyword evidence="1" id="KW-1133">Transmembrane helix</keyword>
<organism evidence="2 3">
    <name type="scientific">Mus spicilegus</name>
    <name type="common">Mound-building mouse</name>
    <dbReference type="NCBI Taxonomy" id="10103"/>
    <lineage>
        <taxon>Eukaryota</taxon>
        <taxon>Metazoa</taxon>
        <taxon>Chordata</taxon>
        <taxon>Craniata</taxon>
        <taxon>Vertebrata</taxon>
        <taxon>Euteleostomi</taxon>
        <taxon>Mammalia</taxon>
        <taxon>Eutheria</taxon>
        <taxon>Euarchontoglires</taxon>
        <taxon>Glires</taxon>
        <taxon>Rodentia</taxon>
        <taxon>Myomorpha</taxon>
        <taxon>Muroidea</taxon>
        <taxon>Muridae</taxon>
        <taxon>Murinae</taxon>
        <taxon>Mus</taxon>
        <taxon>Mus</taxon>
    </lineage>
</organism>
<dbReference type="GeneTree" id="ENSGT00910000146917"/>
<keyword evidence="1" id="KW-0472">Membrane</keyword>
<keyword evidence="1" id="KW-0812">Transmembrane</keyword>
<evidence type="ECO:0000313" key="3">
    <source>
        <dbReference type="Proteomes" id="UP000694415"/>
    </source>
</evidence>
<evidence type="ECO:0000256" key="1">
    <source>
        <dbReference type="SAM" id="Phobius"/>
    </source>
</evidence>
<dbReference type="Proteomes" id="UP000694415">
    <property type="component" value="Unplaced"/>
</dbReference>
<dbReference type="Ensembl" id="ENSMSIT00000036622.1">
    <property type="protein sequence ID" value="ENSMSIP00000029051.1"/>
    <property type="gene ID" value="ENSMSIG00000024411.1"/>
</dbReference>